<keyword evidence="1" id="KW-0472">Membrane</keyword>
<evidence type="ECO:0000313" key="2">
    <source>
        <dbReference type="EMBL" id="QLD12776.1"/>
    </source>
</evidence>
<name>A0A7D5IZB4_9MICO</name>
<keyword evidence="1" id="KW-0812">Transmembrane</keyword>
<dbReference type="AlphaFoldDB" id="A0A7D5IZB4"/>
<evidence type="ECO:0000313" key="3">
    <source>
        <dbReference type="Proteomes" id="UP000509638"/>
    </source>
</evidence>
<keyword evidence="1" id="KW-1133">Transmembrane helix</keyword>
<sequence>MTTTHTIESPLSAVRTRELSVLGRIAWIAGGLLLAATAYYFVGIEQSAVSVFAEGTAIHEIMHDGRHLLGFPCH</sequence>
<accession>A0A7D5IZB4</accession>
<gene>
    <name evidence="2" type="ORF">HW566_13945</name>
</gene>
<dbReference type="RefSeq" id="WP_178013837.1">
    <property type="nucleotide sequence ID" value="NZ_CP058316.1"/>
</dbReference>
<dbReference type="EMBL" id="CP058316">
    <property type="protein sequence ID" value="QLD12776.1"/>
    <property type="molecule type" value="Genomic_DNA"/>
</dbReference>
<dbReference type="InterPro" id="IPR012667">
    <property type="entry name" value="CbtB_put"/>
</dbReference>
<dbReference type="Pfam" id="PF09489">
    <property type="entry name" value="CbtB"/>
    <property type="match status" value="1"/>
</dbReference>
<reference evidence="2 3" key="1">
    <citation type="submission" date="2020-06" db="EMBL/GenBank/DDBJ databases">
        <authorList>
            <person name="Jo H."/>
        </authorList>
    </citation>
    <scope>NUCLEOTIDE SEQUENCE [LARGE SCALE GENOMIC DNA]</scope>
    <source>
        <strain evidence="2 3">I46</strain>
    </source>
</reference>
<feature type="transmembrane region" description="Helical" evidence="1">
    <location>
        <begin position="21"/>
        <end position="42"/>
    </location>
</feature>
<dbReference type="Proteomes" id="UP000509638">
    <property type="component" value="Chromosome"/>
</dbReference>
<protein>
    <submittedName>
        <fullName evidence="2">CbtB-domain containing protein</fullName>
    </submittedName>
</protein>
<evidence type="ECO:0000256" key="1">
    <source>
        <dbReference type="SAM" id="Phobius"/>
    </source>
</evidence>
<organism evidence="2 3">
    <name type="scientific">Microbacterium oleivorans</name>
    <dbReference type="NCBI Taxonomy" id="273677"/>
    <lineage>
        <taxon>Bacteria</taxon>
        <taxon>Bacillati</taxon>
        <taxon>Actinomycetota</taxon>
        <taxon>Actinomycetes</taxon>
        <taxon>Micrococcales</taxon>
        <taxon>Microbacteriaceae</taxon>
        <taxon>Microbacterium</taxon>
    </lineage>
</organism>
<proteinExistence type="predicted"/>